<dbReference type="Proteomes" id="UP001597283">
    <property type="component" value="Unassembled WGS sequence"/>
</dbReference>
<proteinExistence type="predicted"/>
<evidence type="ECO:0000313" key="4">
    <source>
        <dbReference type="Proteomes" id="UP001597283"/>
    </source>
</evidence>
<keyword evidence="1" id="KW-0175">Coiled coil</keyword>
<dbReference type="PROSITE" id="PS51257">
    <property type="entry name" value="PROKAR_LIPOPROTEIN"/>
    <property type="match status" value="1"/>
</dbReference>
<reference evidence="4" key="1">
    <citation type="journal article" date="2019" name="Int. J. Syst. Evol. Microbiol.">
        <title>The Global Catalogue of Microorganisms (GCM) 10K type strain sequencing project: providing services to taxonomists for standard genome sequencing and annotation.</title>
        <authorList>
            <consortium name="The Broad Institute Genomics Platform"/>
            <consortium name="The Broad Institute Genome Sequencing Center for Infectious Disease"/>
            <person name="Wu L."/>
            <person name="Ma J."/>
        </authorList>
    </citation>
    <scope>NUCLEOTIDE SEQUENCE [LARGE SCALE GENOMIC DNA]</scope>
    <source>
        <strain evidence="4">Q85</strain>
    </source>
</reference>
<comment type="caution">
    <text evidence="3">The sequence shown here is derived from an EMBL/GenBank/DDBJ whole genome shotgun (WGS) entry which is preliminary data.</text>
</comment>
<dbReference type="RefSeq" id="WP_380941058.1">
    <property type="nucleotide sequence ID" value="NZ_JBHUFC010000006.1"/>
</dbReference>
<evidence type="ECO:0000256" key="1">
    <source>
        <dbReference type="SAM" id="Coils"/>
    </source>
</evidence>
<feature type="compositionally biased region" description="Basic and acidic residues" evidence="2">
    <location>
        <begin position="118"/>
        <end position="129"/>
    </location>
</feature>
<keyword evidence="4" id="KW-1185">Reference proteome</keyword>
<feature type="coiled-coil region" evidence="1">
    <location>
        <begin position="41"/>
        <end position="68"/>
    </location>
</feature>
<evidence type="ECO:0000313" key="3">
    <source>
        <dbReference type="EMBL" id="MFD1788671.1"/>
    </source>
</evidence>
<dbReference type="EMBL" id="JBHUFC010000006">
    <property type="protein sequence ID" value="MFD1788671.1"/>
    <property type="molecule type" value="Genomic_DNA"/>
</dbReference>
<feature type="compositionally biased region" description="Low complexity" evidence="2">
    <location>
        <begin position="106"/>
        <end position="117"/>
    </location>
</feature>
<protein>
    <recommendedName>
        <fullName evidence="5">Secreted protein</fullName>
    </recommendedName>
</protein>
<organism evidence="3 4">
    <name type="scientific">Sphingomonas floccifaciens</name>
    <dbReference type="NCBI Taxonomy" id="1844115"/>
    <lineage>
        <taxon>Bacteria</taxon>
        <taxon>Pseudomonadati</taxon>
        <taxon>Pseudomonadota</taxon>
        <taxon>Alphaproteobacteria</taxon>
        <taxon>Sphingomonadales</taxon>
        <taxon>Sphingomonadaceae</taxon>
        <taxon>Sphingomonas</taxon>
    </lineage>
</organism>
<sequence>MRRHLMLLPIALAGCSPQGPTREPADPATNATEAEAAAIANIEDRARIDVLQNRVVALEREVGELKANPQALDLDLLTQRIERLEAGAISAATVPATKSPRATPVDSDAAQRAVDAAIAERRAKRAPRD</sequence>
<feature type="region of interest" description="Disordered" evidence="2">
    <location>
        <begin position="97"/>
        <end position="129"/>
    </location>
</feature>
<gene>
    <name evidence="3" type="ORF">ACFSC3_13960</name>
</gene>
<name>A0ABW4NF18_9SPHN</name>
<accession>A0ABW4NF18</accession>
<evidence type="ECO:0008006" key="5">
    <source>
        <dbReference type="Google" id="ProtNLM"/>
    </source>
</evidence>
<evidence type="ECO:0000256" key="2">
    <source>
        <dbReference type="SAM" id="MobiDB-lite"/>
    </source>
</evidence>